<keyword evidence="1" id="KW-0503">Monooxygenase</keyword>
<gene>
    <name evidence="1" type="ORF">JGS22_007280</name>
</gene>
<dbReference type="AlphaFoldDB" id="A0A949JCC6"/>
<reference evidence="1" key="1">
    <citation type="submission" date="2021-06" db="EMBL/GenBank/DDBJ databases">
        <title>Sequencing of actinobacteria type strains.</title>
        <authorList>
            <person name="Nguyen G.-S."/>
            <person name="Wentzel A."/>
        </authorList>
    </citation>
    <scope>NUCLEOTIDE SEQUENCE</scope>
    <source>
        <strain evidence="1">P38-E01</strain>
    </source>
</reference>
<dbReference type="InterPro" id="IPR036188">
    <property type="entry name" value="FAD/NAD-bd_sf"/>
</dbReference>
<evidence type="ECO:0000313" key="1">
    <source>
        <dbReference type="EMBL" id="MBU7597437.1"/>
    </source>
</evidence>
<comment type="caution">
    <text evidence="1">The sequence shown here is derived from an EMBL/GenBank/DDBJ whole genome shotgun (WGS) entry which is preliminary data.</text>
</comment>
<name>A0A949JCC6_9ACTN</name>
<protein>
    <submittedName>
        <fullName evidence="1">FAD-dependent monooxygenase</fullName>
    </submittedName>
</protein>
<keyword evidence="1" id="KW-0560">Oxidoreductase</keyword>
<organism evidence="1 2">
    <name type="scientific">Streptomyces tardus</name>
    <dbReference type="NCBI Taxonomy" id="2780544"/>
    <lineage>
        <taxon>Bacteria</taxon>
        <taxon>Bacillati</taxon>
        <taxon>Actinomycetota</taxon>
        <taxon>Actinomycetes</taxon>
        <taxon>Kitasatosporales</taxon>
        <taxon>Streptomycetaceae</taxon>
        <taxon>Streptomyces</taxon>
    </lineage>
</organism>
<dbReference type="EMBL" id="JAELVF020000001">
    <property type="protein sequence ID" value="MBU7597437.1"/>
    <property type="molecule type" value="Genomic_DNA"/>
</dbReference>
<evidence type="ECO:0000313" key="2">
    <source>
        <dbReference type="Proteomes" id="UP000694501"/>
    </source>
</evidence>
<dbReference type="GO" id="GO:0004497">
    <property type="term" value="F:monooxygenase activity"/>
    <property type="evidence" value="ECO:0007669"/>
    <property type="project" value="UniProtKB-KW"/>
</dbReference>
<dbReference type="Pfam" id="PF12831">
    <property type="entry name" value="FAD_oxidored"/>
    <property type="match status" value="1"/>
</dbReference>
<dbReference type="SUPFAM" id="SSF51905">
    <property type="entry name" value="FAD/NAD(P)-binding domain"/>
    <property type="match status" value="1"/>
</dbReference>
<dbReference type="PANTHER" id="PTHR43422:SF3">
    <property type="entry name" value="THIAMINE THIAZOLE SYNTHASE"/>
    <property type="match status" value="1"/>
</dbReference>
<dbReference type="RefSeq" id="WP_211041617.1">
    <property type="nucleotide sequence ID" value="NZ_JAELVF020000001.1"/>
</dbReference>
<dbReference type="Gene3D" id="3.50.50.60">
    <property type="entry name" value="FAD/NAD(P)-binding domain"/>
    <property type="match status" value="1"/>
</dbReference>
<accession>A0A949JCC6</accession>
<dbReference type="PANTHER" id="PTHR43422">
    <property type="entry name" value="THIAMINE THIAZOLE SYNTHASE"/>
    <property type="match status" value="1"/>
</dbReference>
<dbReference type="Proteomes" id="UP000694501">
    <property type="component" value="Unassembled WGS sequence"/>
</dbReference>
<keyword evidence="2" id="KW-1185">Reference proteome</keyword>
<sequence length="479" mass="50798">MTESGVPEDRTVRGRHVVVVGGSLAGLLAARVLAEHAERVTVVERDRLPDGPRARAGVPQSRHVHVLMEGGADALEDLLPGIVEELVAHGAPRVGMPSDTVHWQGGTFHRRTAATVHLMSGSRPLVEWLVRRRVLEDPRISVLEGTEVVELTGDARRVTGVGVRERGAGRGAERGELRRLAASLVVDASGRSTRAPSWLEALGAAAVPEERIETGLAYATGTFVPPSGEGPDGATAGLSTAGFYFVPDGNNVRGASVLPIEGGRSLVTLIGLRGTEPPTDPEEFRAFTARLPHPVLHDWLVGAEQEGAIHAFRATGNVRRRYDRTDRRTAGFLATGDALCAFNPVYGQGMAVAALSAVALRDSLSDPRRTPSGARVQRALLAASRQAWDIATGADKELPGARGNAVGASRADRVLGRYLARVVERTAHDPVVGTAFRAVSSLKAPPGTLFAPEVLRAVLFGGSPGPCTELPLRPEEERR</sequence>
<proteinExistence type="predicted"/>